<protein>
    <recommendedName>
        <fullName evidence="6">XLF-like N-terminal domain-containing protein</fullName>
    </recommendedName>
</protein>
<reference evidence="7 8" key="1">
    <citation type="journal article" date="2009" name="Nature">
        <title>Evolution of pathogenicity and sexual reproduction in eight Candida genomes.</title>
        <authorList>
            <person name="Butler G."/>
            <person name="Rasmussen M.D."/>
            <person name="Lin M.F."/>
            <person name="Santos M.A."/>
            <person name="Sakthikumar S."/>
            <person name="Munro C.A."/>
            <person name="Rheinbay E."/>
            <person name="Grabherr M."/>
            <person name="Forche A."/>
            <person name="Reedy J.L."/>
            <person name="Agrafioti I."/>
            <person name="Arnaud M.B."/>
            <person name="Bates S."/>
            <person name="Brown A.J."/>
            <person name="Brunke S."/>
            <person name="Costanzo M.C."/>
            <person name="Fitzpatrick D.A."/>
            <person name="de Groot P.W."/>
            <person name="Harris D."/>
            <person name="Hoyer L.L."/>
            <person name="Hube B."/>
            <person name="Klis F.M."/>
            <person name="Kodira C."/>
            <person name="Lennard N."/>
            <person name="Logue M.E."/>
            <person name="Martin R."/>
            <person name="Neiman A.M."/>
            <person name="Nikolaou E."/>
            <person name="Quail M.A."/>
            <person name="Quinn J."/>
            <person name="Santos M.C."/>
            <person name="Schmitzberger F.F."/>
            <person name="Sherlock G."/>
            <person name="Shah P."/>
            <person name="Silverstein K.A."/>
            <person name="Skrzypek M.S."/>
            <person name="Soll D."/>
            <person name="Staggs R."/>
            <person name="Stansfield I."/>
            <person name="Stumpf M.P."/>
            <person name="Sudbery P.E."/>
            <person name="Srikantha T."/>
            <person name="Zeng Q."/>
            <person name="Berman J."/>
            <person name="Berriman M."/>
            <person name="Heitman J."/>
            <person name="Gow N.A."/>
            <person name="Lorenz M.C."/>
            <person name="Birren B.W."/>
            <person name="Kellis M."/>
            <person name="Cuomo C.A."/>
        </authorList>
    </citation>
    <scope>NUCLEOTIDE SEQUENCE [LARGE SCALE GENOMIC DNA]</scope>
    <source>
        <strain evidence="8">ATCC 6260 / CBS 566 / DSM 6381 / JCM 1539 / NBRC 10279 / NRRL Y-324</strain>
    </source>
</reference>
<proteinExistence type="predicted"/>
<name>A5DAV6_PICGU</name>
<dbReference type="GeneID" id="5128546"/>
<dbReference type="InterPro" id="IPR038051">
    <property type="entry name" value="XRCC4-like_N_sf"/>
</dbReference>
<evidence type="ECO:0000256" key="3">
    <source>
        <dbReference type="ARBA" id="ARBA00023204"/>
    </source>
</evidence>
<dbReference type="AlphaFoldDB" id="A5DAV6"/>
<evidence type="ECO:0000313" key="8">
    <source>
        <dbReference type="Proteomes" id="UP000001997"/>
    </source>
</evidence>
<dbReference type="VEuPathDB" id="FungiDB:PGUG_00411"/>
<dbReference type="RefSeq" id="XP_001487034.2">
    <property type="nucleotide sequence ID" value="XM_001486984.1"/>
</dbReference>
<keyword evidence="2" id="KW-0227">DNA damage</keyword>
<organism evidence="7 8">
    <name type="scientific">Meyerozyma guilliermondii (strain ATCC 6260 / CBS 566 / DSM 6381 / JCM 1539 / NBRC 10279 / NRRL Y-324)</name>
    <name type="common">Yeast</name>
    <name type="synonym">Candida guilliermondii</name>
    <dbReference type="NCBI Taxonomy" id="294746"/>
    <lineage>
        <taxon>Eukaryota</taxon>
        <taxon>Fungi</taxon>
        <taxon>Dikarya</taxon>
        <taxon>Ascomycota</taxon>
        <taxon>Saccharomycotina</taxon>
        <taxon>Pichiomycetes</taxon>
        <taxon>Debaryomycetaceae</taxon>
        <taxon>Meyerozyma</taxon>
    </lineage>
</organism>
<dbReference type="STRING" id="294746.A5DAV6"/>
<dbReference type="InterPro" id="IPR015381">
    <property type="entry name" value="XLF-like_N"/>
</dbReference>
<evidence type="ECO:0000256" key="2">
    <source>
        <dbReference type="ARBA" id="ARBA00022763"/>
    </source>
</evidence>
<keyword evidence="3" id="KW-0234">DNA repair</keyword>
<dbReference type="EMBL" id="CH408155">
    <property type="protein sequence ID" value="EDK36313.2"/>
    <property type="molecule type" value="Genomic_DNA"/>
</dbReference>
<dbReference type="eggNOG" id="ENOG502RQ6Z">
    <property type="taxonomic scope" value="Eukaryota"/>
</dbReference>
<evidence type="ECO:0000256" key="4">
    <source>
        <dbReference type="ARBA" id="ARBA00023242"/>
    </source>
</evidence>
<sequence length="296" mass="34266">MELFPGEWNTVDSSIGQLICGFACDSDDFRYSIYLSDLDICYYETLDKEQIVARAKSEGIEDLKDADIRFLLSGCKQSVDKEDLKVEVGAQELVVVVSNPVEWKFRLRKASVEENAAFFKKLNRQHFQKEGLLLHRIEKLHQLLAGRDYYIMFLSQNLKSINGDEVLRKFERNFKEQSELLQLKKDDWQKWSEESYQGKDVWNDIKRITRSPTTSKQTDTMVKVEPQSPSPVPRIKQETSSSVESSPIKKARSIKKLGTFNLKRERSADADELTSKEPSPKKFVKRLGQVSKRKKT</sequence>
<accession>A5DAV6</accession>
<dbReference type="Gene3D" id="2.170.210.10">
    <property type="entry name" value="DNA double-strand break repair and VJ recombination XRCC4, N-terminal"/>
    <property type="match status" value="1"/>
</dbReference>
<dbReference type="OMA" id="TNFKQSH"/>
<feature type="domain" description="XLF-like N-terminal" evidence="6">
    <location>
        <begin position="7"/>
        <end position="108"/>
    </location>
</feature>
<dbReference type="KEGG" id="pgu:PGUG_00411"/>
<evidence type="ECO:0000259" key="6">
    <source>
        <dbReference type="Pfam" id="PF09302"/>
    </source>
</evidence>
<feature type="region of interest" description="Disordered" evidence="5">
    <location>
        <begin position="207"/>
        <end position="296"/>
    </location>
</feature>
<dbReference type="GO" id="GO:0006303">
    <property type="term" value="P:double-strand break repair via nonhomologous end joining"/>
    <property type="evidence" value="ECO:0007669"/>
    <property type="project" value="UniProtKB-ARBA"/>
</dbReference>
<dbReference type="InParanoid" id="A5DAV6"/>
<dbReference type="OrthoDB" id="4025958at2759"/>
<feature type="compositionally biased region" description="Basic and acidic residues" evidence="5">
    <location>
        <begin position="262"/>
        <end position="280"/>
    </location>
</feature>
<dbReference type="HOGENOM" id="CLU_076947_0_0_1"/>
<dbReference type="GO" id="GO:0005634">
    <property type="term" value="C:nucleus"/>
    <property type="evidence" value="ECO:0007669"/>
    <property type="project" value="UniProtKB-SubCell"/>
</dbReference>
<keyword evidence="8" id="KW-1185">Reference proteome</keyword>
<gene>
    <name evidence="7" type="ORF">PGUG_00411</name>
</gene>
<comment type="subcellular location">
    <subcellularLocation>
        <location evidence="1">Nucleus</location>
    </subcellularLocation>
</comment>
<evidence type="ECO:0000256" key="1">
    <source>
        <dbReference type="ARBA" id="ARBA00004123"/>
    </source>
</evidence>
<feature type="compositionally biased region" description="Polar residues" evidence="5">
    <location>
        <begin position="210"/>
        <end position="220"/>
    </location>
</feature>
<evidence type="ECO:0000313" key="7">
    <source>
        <dbReference type="EMBL" id="EDK36313.2"/>
    </source>
</evidence>
<keyword evidence="4" id="KW-0539">Nucleus</keyword>
<evidence type="ECO:0000256" key="5">
    <source>
        <dbReference type="SAM" id="MobiDB-lite"/>
    </source>
</evidence>
<dbReference type="Proteomes" id="UP000001997">
    <property type="component" value="Unassembled WGS sequence"/>
</dbReference>
<dbReference type="Pfam" id="PF09302">
    <property type="entry name" value="XLF"/>
    <property type="match status" value="1"/>
</dbReference>